<keyword evidence="3 9" id="KW-0812">Transmembrane</keyword>
<feature type="transmembrane region" description="Helical" evidence="9">
    <location>
        <begin position="843"/>
        <end position="870"/>
    </location>
</feature>
<dbReference type="PRINTS" id="PR00119">
    <property type="entry name" value="CATATPASE"/>
</dbReference>
<feature type="transmembrane region" description="Helical" evidence="9">
    <location>
        <begin position="236"/>
        <end position="257"/>
    </location>
</feature>
<dbReference type="EMBL" id="UYYG01001156">
    <property type="protein sequence ID" value="VDN56516.1"/>
    <property type="molecule type" value="Genomic_DNA"/>
</dbReference>
<keyword evidence="4" id="KW-0547">Nucleotide-binding</keyword>
<sequence>GSIRFSKPFLRRKNAVKPESDELVRWKDLGSSYVEHHLTVAEVKDIYSDSFINVEFPERSEGLSSKEAARKDPIVVGAAILSMATYFIHLANGNVEPVNLYCSVILFAIVILMCFISFYQQRKALRVASNFQTLLPQSCLVVRDCTERLVKLEEVVVGDIVVISEGNGFGVVIRSGKYTVLGGIVDVQRHVSTTQSTFQIEINQFVHFVSVLALCMASLVFLVGCFVTRFENVLDHFIIGFVIIIVANVPQGLPATVMSQLAIIARRLAKKGVYIKKLDVIDELGATTVVATDKTGSLTQNSMVVTDLWYNRRHHAGHYDIAYSGLCLRQRKASCSQFEQPLPDILTVMSVCNRGQFERVHKSLRRVWTERTLKQSKQQPVHSASKIFTVIDTMTGQEANAMNRHNELMEKNTLTSDSDDVKNLDRRGEIFGMPSDVALLRYVEMNASVEGIRLRYNIVFEMPFNSVRRYQLVVARCLGDGSACNSQTNIEFAGSNNAKFCVMIKGAPEVILNKCSLARINDDIVKISEDLISECEAAWEHYGNGGRRVIAFGIKNFVADSNINYTSFNEDFEEGLIFLGMAAIMDPPRTDAAPAIMQCKEAGIKVFMITGDHATTAIAIARQIGLIGLSNKAAAKAEITKNANTVQSNLAEENDVNWAVVNGSELSTKTDEEWTELLKHKYIVFARTTPDQKLQIVEECQKRGEIVAVTGGGVNDVPALANANVGIAMGITGCDIAKQAADIILTDDNFASIVKGFEEGRLLFDNLRLSIAYTLAHIWPEIFPVVLQFVLGLPLGLSPLQILSIDIASELPPAISLAYESPERDIMKIPPRNRNDRLVSRSLLIYSYIFAGSIITFGCILAYLSVYFYYNLRLGDLFFTAEHYWNADAQNFTTIANETITGIQQLSIKRQAAAAWQITLVLSQVFHLYMCSTRRVSIFVHGITNLVSVFAVIIEILLLNLFIYTPASQYILQVESPPNHVWIFGLLFGLALVIFNEGRKYCIRRWPKNRFVGFVKM</sequence>
<dbReference type="Proteomes" id="UP000274756">
    <property type="component" value="Unassembled WGS sequence"/>
</dbReference>
<keyword evidence="2" id="KW-1003">Cell membrane</keyword>
<dbReference type="InterPro" id="IPR001757">
    <property type="entry name" value="P_typ_ATPase"/>
</dbReference>
<dbReference type="FunFam" id="3.40.50.1000:FF:000083">
    <property type="entry name" value="Sodium/potassium-transporting ATPase subunit alpha"/>
    <property type="match status" value="1"/>
</dbReference>
<comment type="subcellular location">
    <subcellularLocation>
        <location evidence="1">Cell membrane</location>
        <topology evidence="1">Multi-pass membrane protein</topology>
    </subcellularLocation>
</comment>
<evidence type="ECO:0000313" key="14">
    <source>
        <dbReference type="WBParaSite" id="DME_0000212901-mRNA-1"/>
    </source>
</evidence>
<dbReference type="GO" id="GO:0005886">
    <property type="term" value="C:plasma membrane"/>
    <property type="evidence" value="ECO:0007669"/>
    <property type="project" value="UniProtKB-SubCell"/>
</dbReference>
<dbReference type="InterPro" id="IPR023298">
    <property type="entry name" value="ATPase_P-typ_TM_dom_sf"/>
</dbReference>
<evidence type="ECO:0000256" key="5">
    <source>
        <dbReference type="ARBA" id="ARBA00022840"/>
    </source>
</evidence>
<dbReference type="PANTHER" id="PTHR43294">
    <property type="entry name" value="SODIUM/POTASSIUM-TRANSPORTING ATPASE SUBUNIT ALPHA"/>
    <property type="match status" value="1"/>
</dbReference>
<evidence type="ECO:0000313" key="13">
    <source>
        <dbReference type="Proteomes" id="UP000274756"/>
    </source>
</evidence>
<dbReference type="Pfam" id="PF13246">
    <property type="entry name" value="Cation_ATPase"/>
    <property type="match status" value="1"/>
</dbReference>
<keyword evidence="7 9" id="KW-1133">Transmembrane helix</keyword>
<feature type="domain" description="Cation-transporting P-type ATPase C-terminal" evidence="10">
    <location>
        <begin position="794"/>
        <end position="1001"/>
    </location>
</feature>
<dbReference type="Gene3D" id="3.40.50.1000">
    <property type="entry name" value="HAD superfamily/HAD-like"/>
    <property type="match status" value="2"/>
</dbReference>
<dbReference type="InterPro" id="IPR050510">
    <property type="entry name" value="Cation_transp_ATPase_P-type"/>
</dbReference>
<reference evidence="14" key="1">
    <citation type="submission" date="2017-02" db="UniProtKB">
        <authorList>
            <consortium name="WormBaseParasite"/>
        </authorList>
    </citation>
    <scope>IDENTIFICATION</scope>
</reference>
<dbReference type="InterPro" id="IPR036412">
    <property type="entry name" value="HAD-like_sf"/>
</dbReference>
<proteinExistence type="predicted"/>
<dbReference type="AlphaFoldDB" id="A0A0N4U5K0"/>
<evidence type="ECO:0000256" key="4">
    <source>
        <dbReference type="ARBA" id="ARBA00022741"/>
    </source>
</evidence>
<keyword evidence="8 9" id="KW-0472">Membrane</keyword>
<dbReference type="GO" id="GO:0036376">
    <property type="term" value="P:sodium ion export across plasma membrane"/>
    <property type="evidence" value="ECO:0007669"/>
    <property type="project" value="TreeGrafter"/>
</dbReference>
<evidence type="ECO:0000256" key="6">
    <source>
        <dbReference type="ARBA" id="ARBA00022967"/>
    </source>
</evidence>
<dbReference type="PRINTS" id="PR00121">
    <property type="entry name" value="NAKATPASE"/>
</dbReference>
<feature type="transmembrane region" description="Helical" evidence="9">
    <location>
        <begin position="74"/>
        <end position="92"/>
    </location>
</feature>
<dbReference type="SUPFAM" id="SSF81665">
    <property type="entry name" value="Calcium ATPase, transmembrane domain M"/>
    <property type="match status" value="1"/>
</dbReference>
<evidence type="ECO:0000256" key="7">
    <source>
        <dbReference type="ARBA" id="ARBA00022989"/>
    </source>
</evidence>
<dbReference type="Proteomes" id="UP000038040">
    <property type="component" value="Unplaced"/>
</dbReference>
<dbReference type="InterPro" id="IPR023299">
    <property type="entry name" value="ATPase_P-typ_cyto_dom_N"/>
</dbReference>
<keyword evidence="6" id="KW-1278">Translocase</keyword>
<dbReference type="GO" id="GO:1902600">
    <property type="term" value="P:proton transmembrane transport"/>
    <property type="evidence" value="ECO:0007669"/>
    <property type="project" value="TreeGrafter"/>
</dbReference>
<evidence type="ECO:0000256" key="3">
    <source>
        <dbReference type="ARBA" id="ARBA00022692"/>
    </source>
</evidence>
<feature type="transmembrane region" description="Helical" evidence="9">
    <location>
        <begin position="205"/>
        <end position="230"/>
    </location>
</feature>
<dbReference type="Pfam" id="PF00689">
    <property type="entry name" value="Cation_ATPase_C"/>
    <property type="match status" value="1"/>
</dbReference>
<dbReference type="WBParaSite" id="DME_0000212901-mRNA-1">
    <property type="protein sequence ID" value="DME_0000212901-mRNA-1"/>
    <property type="gene ID" value="DME_0000212901"/>
</dbReference>
<evidence type="ECO:0000256" key="2">
    <source>
        <dbReference type="ARBA" id="ARBA00022475"/>
    </source>
</evidence>
<dbReference type="GO" id="GO:1990573">
    <property type="term" value="P:potassium ion import across plasma membrane"/>
    <property type="evidence" value="ECO:0007669"/>
    <property type="project" value="TreeGrafter"/>
</dbReference>
<dbReference type="Gene3D" id="3.40.1110.10">
    <property type="entry name" value="Calcium-transporting ATPase, cytoplasmic domain N"/>
    <property type="match status" value="2"/>
</dbReference>
<evidence type="ECO:0000313" key="12">
    <source>
        <dbReference type="Proteomes" id="UP000038040"/>
    </source>
</evidence>
<dbReference type="GO" id="GO:0016887">
    <property type="term" value="F:ATP hydrolysis activity"/>
    <property type="evidence" value="ECO:0007669"/>
    <property type="project" value="InterPro"/>
</dbReference>
<reference evidence="11 13" key="2">
    <citation type="submission" date="2018-11" db="EMBL/GenBank/DDBJ databases">
        <authorList>
            <consortium name="Pathogen Informatics"/>
        </authorList>
    </citation>
    <scope>NUCLEOTIDE SEQUENCE [LARGE SCALE GENOMIC DNA]</scope>
</reference>
<dbReference type="PANTHER" id="PTHR43294:SF21">
    <property type="entry name" value="CATION TRANSPORTING ATPASE"/>
    <property type="match status" value="1"/>
</dbReference>
<dbReference type="SUPFAM" id="SSF81660">
    <property type="entry name" value="Metal cation-transporting ATPase, ATP-binding domain N"/>
    <property type="match status" value="1"/>
</dbReference>
<dbReference type="InterPro" id="IPR006068">
    <property type="entry name" value="ATPase_P-typ_cation-transptr_C"/>
</dbReference>
<dbReference type="OrthoDB" id="3352408at2759"/>
<feature type="transmembrane region" description="Helical" evidence="9">
    <location>
        <begin position="98"/>
        <end position="119"/>
    </location>
</feature>
<evidence type="ECO:0000259" key="10">
    <source>
        <dbReference type="Pfam" id="PF00689"/>
    </source>
</evidence>
<organism evidence="12 14">
    <name type="scientific">Dracunculus medinensis</name>
    <name type="common">Guinea worm</name>
    <dbReference type="NCBI Taxonomy" id="318479"/>
    <lineage>
        <taxon>Eukaryota</taxon>
        <taxon>Metazoa</taxon>
        <taxon>Ecdysozoa</taxon>
        <taxon>Nematoda</taxon>
        <taxon>Chromadorea</taxon>
        <taxon>Rhabditida</taxon>
        <taxon>Spirurina</taxon>
        <taxon>Dracunculoidea</taxon>
        <taxon>Dracunculidae</taxon>
        <taxon>Dracunculus</taxon>
    </lineage>
</organism>
<dbReference type="NCBIfam" id="TIGR01494">
    <property type="entry name" value="ATPase_P-type"/>
    <property type="match status" value="1"/>
</dbReference>
<dbReference type="GO" id="GO:0005524">
    <property type="term" value="F:ATP binding"/>
    <property type="evidence" value="ECO:0007669"/>
    <property type="project" value="UniProtKB-KW"/>
</dbReference>
<accession>A0A0N4U5K0</accession>
<dbReference type="GO" id="GO:0006883">
    <property type="term" value="P:intracellular sodium ion homeostasis"/>
    <property type="evidence" value="ECO:0007669"/>
    <property type="project" value="TreeGrafter"/>
</dbReference>
<dbReference type="Gene3D" id="2.70.150.10">
    <property type="entry name" value="Calcium-transporting ATPase, cytoplasmic transduction domain A"/>
    <property type="match status" value="2"/>
</dbReference>
<feature type="transmembrane region" description="Helical" evidence="9">
    <location>
        <begin position="943"/>
        <end position="967"/>
    </location>
</feature>
<gene>
    <name evidence="11" type="ORF">DME_LOCUS6489</name>
</gene>
<evidence type="ECO:0000256" key="1">
    <source>
        <dbReference type="ARBA" id="ARBA00004651"/>
    </source>
</evidence>
<protein>
    <submittedName>
        <fullName evidence="14">Cation_ATPase_C domain-containing protein</fullName>
    </submittedName>
</protein>
<feature type="transmembrane region" description="Helical" evidence="9">
    <location>
        <begin position="914"/>
        <end position="931"/>
    </location>
</feature>
<dbReference type="InterPro" id="IPR023214">
    <property type="entry name" value="HAD_sf"/>
</dbReference>
<dbReference type="STRING" id="318479.A0A0N4U5K0"/>
<keyword evidence="13" id="KW-1185">Reference proteome</keyword>
<keyword evidence="5" id="KW-0067">ATP-binding</keyword>
<evidence type="ECO:0000256" key="8">
    <source>
        <dbReference type="ARBA" id="ARBA00023136"/>
    </source>
</evidence>
<name>A0A0N4U5K0_DRAME</name>
<feature type="transmembrane region" description="Helical" evidence="9">
    <location>
        <begin position="979"/>
        <end position="995"/>
    </location>
</feature>
<evidence type="ECO:0000313" key="11">
    <source>
        <dbReference type="EMBL" id="VDN56516.1"/>
    </source>
</evidence>
<dbReference type="GO" id="GO:0030007">
    <property type="term" value="P:intracellular potassium ion homeostasis"/>
    <property type="evidence" value="ECO:0007669"/>
    <property type="project" value="TreeGrafter"/>
</dbReference>
<evidence type="ECO:0000256" key="9">
    <source>
        <dbReference type="SAM" id="Phobius"/>
    </source>
</evidence>
<dbReference type="GO" id="GO:0005391">
    <property type="term" value="F:P-type sodium:potassium-exchanging transporter activity"/>
    <property type="evidence" value="ECO:0007669"/>
    <property type="project" value="TreeGrafter"/>
</dbReference>
<dbReference type="Gene3D" id="1.20.1110.10">
    <property type="entry name" value="Calcium-transporting ATPase, transmembrane domain"/>
    <property type="match status" value="3"/>
</dbReference>
<dbReference type="SUPFAM" id="SSF56784">
    <property type="entry name" value="HAD-like"/>
    <property type="match status" value="1"/>
</dbReference>
<dbReference type="FunFam" id="1.20.1110.10:FF:000064">
    <property type="entry name" value="Cation transporting ATPase"/>
    <property type="match status" value="1"/>
</dbReference>